<sequence>MKMEKLYLNLLQRAKENYSNNSDFKDNKLF</sequence>
<dbReference type="STRING" id="1122172.GCA_000373045_01469"/>
<dbReference type="AlphaFoldDB" id="A0A510JVZ5"/>
<keyword evidence="2" id="KW-1185">Reference proteome</keyword>
<organism evidence="1 2">
    <name type="scientific">Leptotrichia shahii</name>
    <dbReference type="NCBI Taxonomy" id="157691"/>
    <lineage>
        <taxon>Bacteria</taxon>
        <taxon>Fusobacteriati</taxon>
        <taxon>Fusobacteriota</taxon>
        <taxon>Fusobacteriia</taxon>
        <taxon>Fusobacteriales</taxon>
        <taxon>Leptotrichiaceae</taxon>
        <taxon>Leptotrichia</taxon>
    </lineage>
</organism>
<dbReference type="KEGG" id="lsz:JCM16776_1919"/>
<evidence type="ECO:0000313" key="1">
    <source>
        <dbReference type="EMBL" id="BBM41673.1"/>
    </source>
</evidence>
<gene>
    <name evidence="1" type="ORF">JCM16776_1919</name>
</gene>
<proteinExistence type="predicted"/>
<dbReference type="EMBL" id="AP019827">
    <property type="protein sequence ID" value="BBM41673.1"/>
    <property type="molecule type" value="Genomic_DNA"/>
</dbReference>
<accession>A0A510JVZ5</accession>
<name>A0A510JVZ5_9FUSO</name>
<protein>
    <submittedName>
        <fullName evidence="1">Uncharacterized protein</fullName>
    </submittedName>
</protein>
<evidence type="ECO:0000313" key="2">
    <source>
        <dbReference type="Proteomes" id="UP000322617"/>
    </source>
</evidence>
<dbReference type="Proteomes" id="UP000322617">
    <property type="component" value="Chromosome"/>
</dbReference>
<reference evidence="1 2" key="1">
    <citation type="submission" date="2019-07" db="EMBL/GenBank/DDBJ databases">
        <title>Complete Genome Sequence of Leptotrichia shahii Strain JCM 16776.</title>
        <authorList>
            <person name="Watanabe S."/>
            <person name="Cui L."/>
        </authorList>
    </citation>
    <scope>NUCLEOTIDE SEQUENCE [LARGE SCALE GENOMIC DNA]</scope>
    <source>
        <strain evidence="1 2">JCM16776</strain>
    </source>
</reference>